<protein>
    <submittedName>
        <fullName evidence="4">Mono-functional DNA-alkylating methyl methanesulfonate domain protein</fullName>
    </submittedName>
</protein>
<evidence type="ECO:0000259" key="3">
    <source>
        <dbReference type="Pfam" id="PF23726"/>
    </source>
</evidence>
<name>A0AA38VGU6_9PEZI</name>
<proteinExistence type="predicted"/>
<feature type="domain" description="RSE1/DDB1/CPSF1 first beta-propeller" evidence="2">
    <location>
        <begin position="58"/>
        <end position="455"/>
    </location>
</feature>
<sequence>MSVQTSVLQDDGNWVTRNVPIQELVRKNVTPKLPQRQQIKHPQYGILTRSVIESPVAHWILPVRLRSAPQRDVAFVGDHYIQIYELRRDGQLHHVIRKNDFGSRIRNAKVIGSLPDEIKREDETAGAPVKSELDDIVADKTSSPSRQMSKGSRLPPQLLLVVLESGDCLFLFLRPGANGDLDFVTNRYPSPSNRLVCPGFHLAVDPSSRYMALACPRDIFIVHELESSETLNNRHLHDQPLRPVISYRPRVVNGVIHKMEFLYPRPTDPHHIVLLLIIVKNGKSRLVTYEWELGDNLQRVLAEEKTGHRMPPEHQMPLLIIPLTVRTAFFAISAEGIVVCKDVLHGPPAFEGFDIEPYSTSELHHGLEEPLWTAWTRPHRLSMYASNRDNIYLAREDGVVIFLDIDSENILGASVKVGNFECNVSTAFASLFDEFTDILILGGDSGPGAIWQVPPRQQPKRLATIPNWSPTIDFITTDEFSNCNQQVGARGNIMIPWTERPETIYIAQDKVFATVGRGLTGTVAEYRYGLQASIGLDLDYLSPIKQAWLLPSDISSSEDGFHMLLSMPDRSTVLHLPADFSQADEPNPDTLPYDLRSRTLAAGKLSEQVIIQITEQTVVLIMQSQSTRHPLSEILGAVGVTVVDACFQGEVIALTTHLETDFKVHILAVQELRVNLVRTCPLEGEATCLSLSSFYGAQCALVGVWRDNMPWLTMLYCDEAHTGRMKSIPIGQDRSHPPDPEAPPIHTVEALTSIVALNPDTSSTILIAGTRSGEVVTIGLDMYDHGHMNYDKFGVTPATVFHANDSAVFVCSGSSWVMMTDFEEKRGARGFKTKLAVFAVDANDLSKASPAIGSIDVLRQSLSGNDDNMAMLLIAGSHILLAELQPQAGPVHRHLPVGGTPVKIVYSHFLECLIVAVTIGEKPTIKFVDAETGEDLSKPTTKDGDAVSFVSGLGNAGDRIYGLAEWEYRKGSNTWRFILVTTKQGRLLVISTEKEGATGGARSKVRFWTRYKKRAGTAEPIYTVLGHADGVLYCAGTTVHWEILDDIERRLIPVRQFELGSPATSLRVFNNRLLALTNRDSLEIIDFAREGLPNQMVLAHADPIVRPTSHLIEMSGEPKDDPDSSVILLCDRESGVAGLWVPWQRPGDDCEVLFDAELPASIRRFRRGRTRPGWLQSMRGPKYGIVPSTRDGADILGMCIDGSLYHFTLLSLDTWRFLRFIQNLASVSPVLNALAKPETGSSDSDSDDFDPEPKPDQGLEMQVDGDFLKRCTDKRAVAGLVENHLERFKELLDGVEEGRWTAGFKDESHPTTRYVELAYDILDYFLAPVL</sequence>
<accession>A0AA38VGU6</accession>
<feature type="compositionally biased region" description="Polar residues" evidence="1">
    <location>
        <begin position="140"/>
        <end position="150"/>
    </location>
</feature>
<dbReference type="InterPro" id="IPR050358">
    <property type="entry name" value="RSE1/DDB1/CFT1"/>
</dbReference>
<evidence type="ECO:0000259" key="2">
    <source>
        <dbReference type="Pfam" id="PF10433"/>
    </source>
</evidence>
<keyword evidence="5" id="KW-1185">Reference proteome</keyword>
<dbReference type="Gene3D" id="2.130.10.10">
    <property type="entry name" value="YVTN repeat-like/Quinoprotein amine dehydrogenase"/>
    <property type="match status" value="3"/>
</dbReference>
<feature type="region of interest" description="Disordered" evidence="1">
    <location>
        <begin position="1236"/>
        <end position="1260"/>
    </location>
</feature>
<feature type="domain" description="RSE1/DDB1/CPSF1 second beta-propeller" evidence="3">
    <location>
        <begin position="541"/>
        <end position="825"/>
    </location>
</feature>
<evidence type="ECO:0000256" key="1">
    <source>
        <dbReference type="SAM" id="MobiDB-lite"/>
    </source>
</evidence>
<dbReference type="EMBL" id="JANBVO010000071">
    <property type="protein sequence ID" value="KAJ9131153.1"/>
    <property type="molecule type" value="Genomic_DNA"/>
</dbReference>
<dbReference type="Pfam" id="PF23726">
    <property type="entry name" value="Beta-prop_RSE1_2nd"/>
    <property type="match status" value="1"/>
</dbReference>
<dbReference type="PANTHER" id="PTHR10644">
    <property type="entry name" value="DNA REPAIR/RNA PROCESSING CPSF FAMILY"/>
    <property type="match status" value="1"/>
</dbReference>
<dbReference type="Pfam" id="PF10433">
    <property type="entry name" value="Beta-prop_RSE1_1st"/>
    <property type="match status" value="1"/>
</dbReference>
<organism evidence="4 5">
    <name type="scientific">Pleurostoma richardsiae</name>
    <dbReference type="NCBI Taxonomy" id="41990"/>
    <lineage>
        <taxon>Eukaryota</taxon>
        <taxon>Fungi</taxon>
        <taxon>Dikarya</taxon>
        <taxon>Ascomycota</taxon>
        <taxon>Pezizomycotina</taxon>
        <taxon>Sordariomycetes</taxon>
        <taxon>Sordariomycetidae</taxon>
        <taxon>Calosphaeriales</taxon>
        <taxon>Pleurostomataceae</taxon>
        <taxon>Pleurostoma</taxon>
    </lineage>
</organism>
<dbReference type="InterPro" id="IPR015943">
    <property type="entry name" value="WD40/YVTN_repeat-like_dom_sf"/>
</dbReference>
<feature type="region of interest" description="Disordered" evidence="1">
    <location>
        <begin position="121"/>
        <end position="151"/>
    </location>
</feature>
<dbReference type="Proteomes" id="UP001174694">
    <property type="component" value="Unassembled WGS sequence"/>
</dbReference>
<evidence type="ECO:0000313" key="5">
    <source>
        <dbReference type="Proteomes" id="UP001174694"/>
    </source>
</evidence>
<reference evidence="4" key="1">
    <citation type="submission" date="2022-07" db="EMBL/GenBank/DDBJ databases">
        <title>Fungi with potential for degradation of polypropylene.</title>
        <authorList>
            <person name="Gostincar C."/>
        </authorList>
    </citation>
    <scope>NUCLEOTIDE SEQUENCE</scope>
    <source>
        <strain evidence="4">EXF-13308</strain>
    </source>
</reference>
<dbReference type="InterPro" id="IPR018846">
    <property type="entry name" value="Beta-prop_RSE1/DDB1/CPSF1_1st"/>
</dbReference>
<gene>
    <name evidence="4" type="ORF">NKR23_g11844</name>
</gene>
<comment type="caution">
    <text evidence="4">The sequence shown here is derived from an EMBL/GenBank/DDBJ whole genome shotgun (WGS) entry which is preliminary data.</text>
</comment>
<evidence type="ECO:0000313" key="4">
    <source>
        <dbReference type="EMBL" id="KAJ9131153.1"/>
    </source>
</evidence>
<dbReference type="InterPro" id="IPR058543">
    <property type="entry name" value="Beta-prop_RSE1/DDB1/CPSF1_2nd"/>
</dbReference>